<dbReference type="Proteomes" id="UP000694845">
    <property type="component" value="Unplaced"/>
</dbReference>
<keyword evidence="3" id="KW-0472">Membrane</keyword>
<feature type="transmembrane region" description="Helical" evidence="3">
    <location>
        <begin position="281"/>
        <end position="302"/>
    </location>
</feature>
<name>A0A8B7Y8M3_ACAPL</name>
<gene>
    <name evidence="6" type="primary">LOC110977884</name>
</gene>
<sequence>MITCLVVLAIEILHIAAPWVKDRLAGSSEPIDENTEAEPEPKPEPQPTTPKVGKLRLTNSHRLILDMHICHHKTNQTVLKVKEAMVFGSAVEAESAEIERQMARERRQVAVEKSGLEAEMTTEKAEVVAKIEGAQCYMTESLAPQQSRLRAQASQIKGEMSLRMDEYDGVKQAIENKKILDAGYRKQTADTERLFKVKSAHQVTEKAIMNKQEKDLTAHINKLEKRMSTVTSYRLPAVNLKKLNMHNEEAELHRATDEYKCSGIPRNQLIIARGRHYGTMLANLVFTALLLVFNIGIFSAAFKLDLMDQLMAHIMY</sequence>
<evidence type="ECO:0000313" key="5">
    <source>
        <dbReference type="Proteomes" id="UP000694845"/>
    </source>
</evidence>
<keyword evidence="1" id="KW-0175">Coiled coil</keyword>
<dbReference type="OrthoDB" id="10412995at2759"/>
<reference evidence="6" key="1">
    <citation type="submission" date="2025-08" db="UniProtKB">
        <authorList>
            <consortium name="RefSeq"/>
        </authorList>
    </citation>
    <scope>IDENTIFICATION</scope>
</reference>
<dbReference type="GeneID" id="110977884"/>
<evidence type="ECO:0000256" key="4">
    <source>
        <dbReference type="SAM" id="SignalP"/>
    </source>
</evidence>
<keyword evidence="3" id="KW-0812">Transmembrane</keyword>
<evidence type="ECO:0000256" key="2">
    <source>
        <dbReference type="SAM" id="MobiDB-lite"/>
    </source>
</evidence>
<proteinExistence type="predicted"/>
<dbReference type="AlphaFoldDB" id="A0A8B7Y8M3"/>
<feature type="signal peptide" evidence="4">
    <location>
        <begin position="1"/>
        <end position="18"/>
    </location>
</feature>
<keyword evidence="3" id="KW-1133">Transmembrane helix</keyword>
<evidence type="ECO:0000313" key="6">
    <source>
        <dbReference type="RefSeq" id="XP_022088096.1"/>
    </source>
</evidence>
<feature type="chain" id="PRO_5034934532" evidence="4">
    <location>
        <begin position="19"/>
        <end position="316"/>
    </location>
</feature>
<accession>A0A8B7Y8M3</accession>
<evidence type="ECO:0000256" key="3">
    <source>
        <dbReference type="SAM" id="Phobius"/>
    </source>
</evidence>
<dbReference type="KEGG" id="aplc:110977884"/>
<evidence type="ECO:0000256" key="1">
    <source>
        <dbReference type="SAM" id="Coils"/>
    </source>
</evidence>
<feature type="coiled-coil region" evidence="1">
    <location>
        <begin position="206"/>
        <end position="258"/>
    </location>
</feature>
<feature type="region of interest" description="Disordered" evidence="2">
    <location>
        <begin position="29"/>
        <end position="53"/>
    </location>
</feature>
<organism evidence="5 6">
    <name type="scientific">Acanthaster planci</name>
    <name type="common">Crown-of-thorns starfish</name>
    <dbReference type="NCBI Taxonomy" id="133434"/>
    <lineage>
        <taxon>Eukaryota</taxon>
        <taxon>Metazoa</taxon>
        <taxon>Echinodermata</taxon>
        <taxon>Eleutherozoa</taxon>
        <taxon>Asterozoa</taxon>
        <taxon>Asteroidea</taxon>
        <taxon>Valvatacea</taxon>
        <taxon>Valvatida</taxon>
        <taxon>Acanthasteridae</taxon>
        <taxon>Acanthaster</taxon>
    </lineage>
</organism>
<dbReference type="OMA" id="HRATDEY"/>
<keyword evidence="5" id="KW-1185">Reference proteome</keyword>
<dbReference type="RefSeq" id="XP_022088096.1">
    <property type="nucleotide sequence ID" value="XM_022232404.1"/>
</dbReference>
<protein>
    <submittedName>
        <fullName evidence="6">Uncharacterized protein LOC110977884</fullName>
    </submittedName>
</protein>
<keyword evidence="4" id="KW-0732">Signal</keyword>